<keyword evidence="3 7" id="KW-0812">Transmembrane</keyword>
<evidence type="ECO:0000313" key="10">
    <source>
        <dbReference type="EMBL" id="MDN3711059.1"/>
    </source>
</evidence>
<keyword evidence="2" id="KW-1003">Cell membrane</keyword>
<comment type="caution">
    <text evidence="10">The sequence shown here is derived from an EMBL/GenBank/DDBJ whole genome shotgun (WGS) entry which is preliminary data.</text>
</comment>
<dbReference type="EMBL" id="JAUFRC010000001">
    <property type="protein sequence ID" value="MDN3711059.1"/>
    <property type="molecule type" value="Genomic_DNA"/>
</dbReference>
<dbReference type="InterPro" id="IPR050250">
    <property type="entry name" value="Macrolide_Exporter_MacB"/>
</dbReference>
<keyword evidence="5 7" id="KW-1133">Transmembrane helix</keyword>
<proteinExistence type="predicted"/>
<dbReference type="Pfam" id="PF02687">
    <property type="entry name" value="FtsX"/>
    <property type="match status" value="1"/>
</dbReference>
<sequence>MRSGRITTLVVSDAEALSRQNYVAAVTPRVQSSGTLRFDATEASAQINGVGEQFFAATGAKLVAGSLFDRAAVTGMAQDVVIDENTRNALFAGGGDPVGAVLIFDNVPLRVTGVISISAGGPGGGSQNLGLYAPYTTVQARISGSMALNSITVQVADTVDTAVAEQAVTQFLTQRHGTTDFFIMNTDEIRQTITTTTQTLTLLIAAIAVISLIVGGIGVMNIMLVSVSERISEIGVRMAVGARRSDIMQQFLIEAVLVCLMGSLLGIALALGFGVVFGALSTQFTLVYSGASIIAAFASSSLIGVVFGFMPARNAARLDPVVALSGA</sequence>
<dbReference type="InterPro" id="IPR025857">
    <property type="entry name" value="MacB_PCD"/>
</dbReference>
<evidence type="ECO:0000256" key="3">
    <source>
        <dbReference type="ARBA" id="ARBA00022692"/>
    </source>
</evidence>
<evidence type="ECO:0000259" key="9">
    <source>
        <dbReference type="Pfam" id="PF12704"/>
    </source>
</evidence>
<feature type="transmembrane region" description="Helical" evidence="7">
    <location>
        <begin position="286"/>
        <end position="309"/>
    </location>
</feature>
<name>A0ABT8D3J8_9RHOB</name>
<dbReference type="Pfam" id="PF12704">
    <property type="entry name" value="MacB_PCD"/>
    <property type="match status" value="1"/>
</dbReference>
<accession>A0ABT8D3J8</accession>
<keyword evidence="6 7" id="KW-0472">Membrane</keyword>
<evidence type="ECO:0000256" key="6">
    <source>
        <dbReference type="ARBA" id="ARBA00023136"/>
    </source>
</evidence>
<keyword evidence="4" id="KW-1278">Translocase</keyword>
<evidence type="ECO:0000259" key="8">
    <source>
        <dbReference type="Pfam" id="PF02687"/>
    </source>
</evidence>
<dbReference type="Proteomes" id="UP001243846">
    <property type="component" value="Unassembled WGS sequence"/>
</dbReference>
<dbReference type="InterPro" id="IPR003838">
    <property type="entry name" value="ABC3_permease_C"/>
</dbReference>
<evidence type="ECO:0000256" key="1">
    <source>
        <dbReference type="ARBA" id="ARBA00004651"/>
    </source>
</evidence>
<dbReference type="PANTHER" id="PTHR30572:SF14">
    <property type="entry name" value="MACROLIDE EXPORT ATP-BINDING_PERMEASE PROTEIN MACB"/>
    <property type="match status" value="1"/>
</dbReference>
<feature type="domain" description="MacB-like periplasmic core" evidence="9">
    <location>
        <begin position="5"/>
        <end position="170"/>
    </location>
</feature>
<evidence type="ECO:0000256" key="7">
    <source>
        <dbReference type="SAM" id="Phobius"/>
    </source>
</evidence>
<evidence type="ECO:0000313" key="11">
    <source>
        <dbReference type="Proteomes" id="UP001243846"/>
    </source>
</evidence>
<comment type="subcellular location">
    <subcellularLocation>
        <location evidence="1">Cell membrane</location>
        <topology evidence="1">Multi-pass membrane protein</topology>
    </subcellularLocation>
</comment>
<dbReference type="PANTHER" id="PTHR30572">
    <property type="entry name" value="MEMBRANE COMPONENT OF TRANSPORTER-RELATED"/>
    <property type="match status" value="1"/>
</dbReference>
<evidence type="ECO:0000256" key="2">
    <source>
        <dbReference type="ARBA" id="ARBA00022475"/>
    </source>
</evidence>
<reference evidence="11" key="1">
    <citation type="journal article" date="2019" name="Int. J. Syst. Evol. Microbiol.">
        <title>The Global Catalogue of Microorganisms (GCM) 10K type strain sequencing project: providing services to taxonomists for standard genome sequencing and annotation.</title>
        <authorList>
            <consortium name="The Broad Institute Genomics Platform"/>
            <consortium name="The Broad Institute Genome Sequencing Center for Infectious Disease"/>
            <person name="Wu L."/>
            <person name="Ma J."/>
        </authorList>
    </citation>
    <scope>NUCLEOTIDE SEQUENCE [LARGE SCALE GENOMIC DNA]</scope>
    <source>
        <strain evidence="11">CECT 8482</strain>
    </source>
</reference>
<feature type="transmembrane region" description="Helical" evidence="7">
    <location>
        <begin position="251"/>
        <end position="280"/>
    </location>
</feature>
<keyword evidence="11" id="KW-1185">Reference proteome</keyword>
<organism evidence="10 11">
    <name type="scientific">Paracoccus cavernae</name>
    <dbReference type="NCBI Taxonomy" id="1571207"/>
    <lineage>
        <taxon>Bacteria</taxon>
        <taxon>Pseudomonadati</taxon>
        <taxon>Pseudomonadota</taxon>
        <taxon>Alphaproteobacteria</taxon>
        <taxon>Rhodobacterales</taxon>
        <taxon>Paracoccaceae</taxon>
        <taxon>Paracoccus</taxon>
    </lineage>
</organism>
<feature type="transmembrane region" description="Helical" evidence="7">
    <location>
        <begin position="200"/>
        <end position="224"/>
    </location>
</feature>
<evidence type="ECO:0000256" key="5">
    <source>
        <dbReference type="ARBA" id="ARBA00022989"/>
    </source>
</evidence>
<gene>
    <name evidence="10" type="ORF">QWZ10_03095</name>
</gene>
<protein>
    <submittedName>
        <fullName evidence="10">ABC transporter permease</fullName>
    </submittedName>
</protein>
<feature type="domain" description="ABC3 transporter permease C-terminal" evidence="8">
    <location>
        <begin position="206"/>
        <end position="320"/>
    </location>
</feature>
<evidence type="ECO:0000256" key="4">
    <source>
        <dbReference type="ARBA" id="ARBA00022967"/>
    </source>
</evidence>